<gene>
    <name evidence="1" type="ORF">MG293_002825</name>
</gene>
<proteinExistence type="predicted"/>
<organism evidence="1 2">
    <name type="scientific">Ovis ammon polii</name>
    <dbReference type="NCBI Taxonomy" id="230172"/>
    <lineage>
        <taxon>Eukaryota</taxon>
        <taxon>Metazoa</taxon>
        <taxon>Chordata</taxon>
        <taxon>Craniata</taxon>
        <taxon>Vertebrata</taxon>
        <taxon>Euteleostomi</taxon>
        <taxon>Mammalia</taxon>
        <taxon>Eutheria</taxon>
        <taxon>Laurasiatheria</taxon>
        <taxon>Artiodactyla</taxon>
        <taxon>Ruminantia</taxon>
        <taxon>Pecora</taxon>
        <taxon>Bovidae</taxon>
        <taxon>Caprinae</taxon>
        <taxon>Ovis</taxon>
    </lineage>
</organism>
<keyword evidence="2" id="KW-1185">Reference proteome</keyword>
<accession>A0AAD4ULP9</accession>
<evidence type="ECO:0000313" key="2">
    <source>
        <dbReference type="Proteomes" id="UP001214576"/>
    </source>
</evidence>
<name>A0AAD4ULP9_OVIAM</name>
<dbReference type="EMBL" id="JAKZEL010000002">
    <property type="protein sequence ID" value="KAI4546270.1"/>
    <property type="molecule type" value="Genomic_DNA"/>
</dbReference>
<comment type="caution">
    <text evidence="1">The sequence shown here is derived from an EMBL/GenBank/DDBJ whole genome shotgun (WGS) entry which is preliminary data.</text>
</comment>
<dbReference type="AlphaFoldDB" id="A0AAD4ULP9"/>
<dbReference type="Proteomes" id="UP001214576">
    <property type="component" value="Unassembled WGS sequence"/>
</dbReference>
<evidence type="ECO:0000313" key="1">
    <source>
        <dbReference type="EMBL" id="KAI4546270.1"/>
    </source>
</evidence>
<sequence>MAAGNTWCHLALDKDEACDQANQILPPRIYYRETDQNDSNRTQTGNKQLVLTGRLIKQWHDESLQWFLQLNPTDLFRFLCSSESNILDFSLILAPGSTNPFVESIIHRTRYEELERQRLSVAWWSCCPALDVDLPRITEMSEEAALTLSRRNLTLELSITSQGRNMWDELTKPTLEINSKQTPVNSQMMQRDGPISAQCCGGLRAQPASPLWSTLRPRDVGFEPRLSGPWLRN</sequence>
<protein>
    <submittedName>
        <fullName evidence="1">Uncharacterized protein</fullName>
    </submittedName>
</protein>
<reference evidence="1" key="1">
    <citation type="submission" date="2022-03" db="EMBL/GenBank/DDBJ databases">
        <title>Genomic analyses of argali, domestic sheep and their hybrids provide insights into chromosomal evolution, heterosis and genetic basis of agronomic traits.</title>
        <authorList>
            <person name="Li M."/>
        </authorList>
    </citation>
    <scope>NUCLEOTIDE SEQUENCE</scope>
    <source>
        <strain evidence="1">CAU-MHL-2022a</strain>
        <tissue evidence="1">Skin</tissue>
    </source>
</reference>